<evidence type="ECO:0000313" key="4">
    <source>
        <dbReference type="EMBL" id="CAF1418903.1"/>
    </source>
</evidence>
<dbReference type="GO" id="GO:0003676">
    <property type="term" value="F:nucleic acid binding"/>
    <property type="evidence" value="ECO:0007669"/>
    <property type="project" value="InterPro"/>
</dbReference>
<comment type="caution">
    <text evidence="4">The sequence shown here is derived from an EMBL/GenBank/DDBJ whole genome shotgun (WGS) entry which is preliminary data.</text>
</comment>
<dbReference type="InterPro" id="IPR036875">
    <property type="entry name" value="Znf_CCHC_sf"/>
</dbReference>
<reference evidence="4" key="1">
    <citation type="submission" date="2021-02" db="EMBL/GenBank/DDBJ databases">
        <authorList>
            <person name="Nowell W R."/>
        </authorList>
    </citation>
    <scope>NUCLEOTIDE SEQUENCE</scope>
</reference>
<dbReference type="InterPro" id="IPR001878">
    <property type="entry name" value="Znf_CCHC"/>
</dbReference>
<feature type="domain" description="CCHC-type" evidence="3">
    <location>
        <begin position="320"/>
        <end position="333"/>
    </location>
</feature>
<dbReference type="OrthoDB" id="427960at2759"/>
<dbReference type="PANTHER" id="PTHR23002">
    <property type="entry name" value="ZINC FINGER CCHC DOMAIN CONTAINING PROTEIN"/>
    <property type="match status" value="1"/>
</dbReference>
<dbReference type="SMART" id="SM00343">
    <property type="entry name" value="ZnF_C2HC"/>
    <property type="match status" value="2"/>
</dbReference>
<keyword evidence="1" id="KW-0863">Zinc-finger</keyword>
<organism evidence="4 6">
    <name type="scientific">Adineta steineri</name>
    <dbReference type="NCBI Taxonomy" id="433720"/>
    <lineage>
        <taxon>Eukaryota</taxon>
        <taxon>Metazoa</taxon>
        <taxon>Spiralia</taxon>
        <taxon>Gnathifera</taxon>
        <taxon>Rotifera</taxon>
        <taxon>Eurotatoria</taxon>
        <taxon>Bdelloidea</taxon>
        <taxon>Adinetida</taxon>
        <taxon>Adinetidae</taxon>
        <taxon>Adineta</taxon>
    </lineage>
</organism>
<dbReference type="SUPFAM" id="SSF57756">
    <property type="entry name" value="Retrovirus zinc finger-like domains"/>
    <property type="match status" value="2"/>
</dbReference>
<keyword evidence="1" id="KW-0862">Zinc</keyword>
<feature type="compositionally biased region" description="Gly residues" evidence="2">
    <location>
        <begin position="271"/>
        <end position="288"/>
    </location>
</feature>
<feature type="region of interest" description="Disordered" evidence="2">
    <location>
        <begin position="240"/>
        <end position="288"/>
    </location>
</feature>
<name>A0A815M852_9BILA</name>
<dbReference type="AlphaFoldDB" id="A0A815M852"/>
<dbReference type="Gene3D" id="4.10.60.10">
    <property type="entry name" value="Zinc finger, CCHC-type"/>
    <property type="match status" value="2"/>
</dbReference>
<sequence>MSGNKRQLSTTESYESSTKKTAFDFEKHIDVDIESFGITYSTITTNAVSSCHFILIDGEFEGQQFSYLSHSSIECEEESGDIDTTLAEAIDQTVENFEEHNESNEGSQILIDKIKINKILVGGDVDDNINLIPKLLLLLNDMEFNTEKMITNKFNQRLFRESKGNILVIRSITYFFSDDEDNEAPAANSPDHHKNINNLINVHDSSIATVSPIVTSGAATATKTRSNLCYKCGQHGHIARECPHNNNNSRSGRRDEFRGGQDSYGDDSYGGRSGSYGGSGRGREYGGGSSYGRSANDFYLSNQSGRFRRNYSSYNNPMICYNCNQSGHISRDCIKPRSNNFGGGFQSGPSKFQSYI</sequence>
<evidence type="ECO:0000313" key="5">
    <source>
        <dbReference type="EMBL" id="CAF3977518.1"/>
    </source>
</evidence>
<dbReference type="Pfam" id="PF00098">
    <property type="entry name" value="zf-CCHC"/>
    <property type="match status" value="2"/>
</dbReference>
<gene>
    <name evidence="5" type="ORF">OKA104_LOCUS28466</name>
    <name evidence="4" type="ORF">VCS650_LOCUS37589</name>
</gene>
<accession>A0A815M852</accession>
<feature type="domain" description="CCHC-type" evidence="3">
    <location>
        <begin position="229"/>
        <end position="243"/>
    </location>
</feature>
<dbReference type="EMBL" id="CAJOAY010002758">
    <property type="protein sequence ID" value="CAF3977518.1"/>
    <property type="molecule type" value="Genomic_DNA"/>
</dbReference>
<dbReference type="GO" id="GO:0008270">
    <property type="term" value="F:zinc ion binding"/>
    <property type="evidence" value="ECO:0007669"/>
    <property type="project" value="UniProtKB-KW"/>
</dbReference>
<evidence type="ECO:0000259" key="3">
    <source>
        <dbReference type="PROSITE" id="PS50158"/>
    </source>
</evidence>
<protein>
    <recommendedName>
        <fullName evidence="3">CCHC-type domain-containing protein</fullName>
    </recommendedName>
</protein>
<evidence type="ECO:0000256" key="1">
    <source>
        <dbReference type="PROSITE-ProRule" id="PRU00047"/>
    </source>
</evidence>
<dbReference type="Proteomes" id="UP000663891">
    <property type="component" value="Unassembled WGS sequence"/>
</dbReference>
<dbReference type="InterPro" id="IPR051714">
    <property type="entry name" value="Znf_CCHC_NABP"/>
</dbReference>
<evidence type="ECO:0000256" key="2">
    <source>
        <dbReference type="SAM" id="MobiDB-lite"/>
    </source>
</evidence>
<dbReference type="EMBL" id="CAJNON010001030">
    <property type="protein sequence ID" value="CAF1418903.1"/>
    <property type="molecule type" value="Genomic_DNA"/>
</dbReference>
<proteinExistence type="predicted"/>
<dbReference type="Proteomes" id="UP000663881">
    <property type="component" value="Unassembled WGS sequence"/>
</dbReference>
<dbReference type="PROSITE" id="PS50158">
    <property type="entry name" value="ZF_CCHC"/>
    <property type="match status" value="2"/>
</dbReference>
<evidence type="ECO:0000313" key="6">
    <source>
        <dbReference type="Proteomes" id="UP000663891"/>
    </source>
</evidence>
<keyword evidence="1" id="KW-0479">Metal-binding</keyword>